<dbReference type="EMBL" id="VICE01000053">
    <property type="protein sequence ID" value="TQD47686.1"/>
    <property type="molecule type" value="Genomic_DNA"/>
</dbReference>
<name>A0A508ACV0_9GAMM</name>
<dbReference type="InterPro" id="IPR003594">
    <property type="entry name" value="HATPase_dom"/>
</dbReference>
<keyword evidence="14 18" id="KW-1133">Transmembrane helix</keyword>
<evidence type="ECO:0000256" key="8">
    <source>
        <dbReference type="ARBA" id="ARBA00022592"/>
    </source>
</evidence>
<dbReference type="Pfam" id="PF02518">
    <property type="entry name" value="HATPase_c"/>
    <property type="match status" value="1"/>
</dbReference>
<dbReference type="Pfam" id="PF13188">
    <property type="entry name" value="PAS_8"/>
    <property type="match status" value="1"/>
</dbReference>
<dbReference type="RefSeq" id="WP_141517818.1">
    <property type="nucleotide sequence ID" value="NZ_VICE01000053.1"/>
</dbReference>
<comment type="function">
    <text evidence="17">Member of the two-component regulatory system PhoR/PhoB involved in the phosphate regulon genes expression. PhoR may function as a membrane-associated protein kinase that phosphorylates PhoB in response to environmental signals.</text>
</comment>
<evidence type="ECO:0000256" key="18">
    <source>
        <dbReference type="SAM" id="Phobius"/>
    </source>
</evidence>
<dbReference type="SMART" id="SM00091">
    <property type="entry name" value="PAS"/>
    <property type="match status" value="1"/>
</dbReference>
<dbReference type="InterPro" id="IPR035965">
    <property type="entry name" value="PAS-like_dom_sf"/>
</dbReference>
<dbReference type="PRINTS" id="PR00344">
    <property type="entry name" value="BCTRLSENSOR"/>
</dbReference>
<comment type="subcellular location">
    <subcellularLocation>
        <location evidence="2">Cell membrane</location>
    </subcellularLocation>
</comment>
<reference evidence="21 22" key="1">
    <citation type="submission" date="2019-06" db="EMBL/GenBank/DDBJ databases">
        <title>Lysobacter alkalisoli sp. nov. isolated from saline soil.</title>
        <authorList>
            <person name="Sun J.-Q."/>
            <person name="Xu L."/>
        </authorList>
    </citation>
    <scope>NUCLEOTIDE SEQUENCE [LARGE SCALE GENOMIC DNA]</scope>
    <source>
        <strain evidence="21 22">JCM 31130</strain>
    </source>
</reference>
<dbReference type="PANTHER" id="PTHR45453">
    <property type="entry name" value="PHOSPHATE REGULON SENSOR PROTEIN PHOR"/>
    <property type="match status" value="1"/>
</dbReference>
<dbReference type="InterPro" id="IPR003661">
    <property type="entry name" value="HisK_dim/P_dom"/>
</dbReference>
<keyword evidence="9" id="KW-0808">Transferase</keyword>
<sequence>MPPRARTAWFRTLGLLLLILAAATVLGLLSGQLFPFLTVTALGIVAWHYWRLRKVLIRLTARQRLTPSNSDGVWNELDRLLYRTQGEMRARKRRLMEMLRAYRAAAAALPDAIIVVERNSQRIQWFNEAGTRLLGLRYPDDIGASLVQRLQPMPLAHWMAAGRNAEPLETYSPFNPGATLSLRLIPYSENLWLLVARDVSRLLQLEQMRRDFVANVSHELRTPLTVIHGYLDMLDPEEQPDWAPMLAEMQRQSQRMTQLVEDLLTLSRLESQDHLQAEEHVSMASMLHTLRREAAALSQGRHQIDIDDSAHVDLLGSGKELHSAFSNLVSNAVRYTPAGGRIEIAWRPDGQGGVALQVTDSGYGIPASHLPRITERFYRVSTSRSRESGGTGLGLAIVKHVLQLHEARLEISSEVGQGSTFSCHFGAGRVRPHDLPAPIDPPAPVHS</sequence>
<keyword evidence="12 21" id="KW-0418">Kinase</keyword>
<evidence type="ECO:0000256" key="10">
    <source>
        <dbReference type="ARBA" id="ARBA00022692"/>
    </source>
</evidence>
<organism evidence="21 22">
    <name type="scientific">Marilutibacter aestuarii</name>
    <dbReference type="NCBI Taxonomy" id="1706195"/>
    <lineage>
        <taxon>Bacteria</taxon>
        <taxon>Pseudomonadati</taxon>
        <taxon>Pseudomonadota</taxon>
        <taxon>Gammaproteobacteria</taxon>
        <taxon>Lysobacterales</taxon>
        <taxon>Lysobacteraceae</taxon>
        <taxon>Marilutibacter</taxon>
    </lineage>
</organism>
<dbReference type="FunFam" id="1.10.287.130:FF:000001">
    <property type="entry name" value="Two-component sensor histidine kinase"/>
    <property type="match status" value="1"/>
</dbReference>
<dbReference type="PANTHER" id="PTHR45453:SF1">
    <property type="entry name" value="PHOSPHATE REGULON SENSOR PROTEIN PHOR"/>
    <property type="match status" value="1"/>
</dbReference>
<keyword evidence="15" id="KW-0902">Two-component regulatory system</keyword>
<dbReference type="InterPro" id="IPR014310">
    <property type="entry name" value="Sig_transdc_His_kinase_PhoR"/>
</dbReference>
<dbReference type="PROSITE" id="PS50109">
    <property type="entry name" value="HIS_KIN"/>
    <property type="match status" value="1"/>
</dbReference>
<dbReference type="GO" id="GO:0004721">
    <property type="term" value="F:phosphoprotein phosphatase activity"/>
    <property type="evidence" value="ECO:0007669"/>
    <property type="project" value="InterPro"/>
</dbReference>
<dbReference type="Gene3D" id="1.10.287.130">
    <property type="match status" value="1"/>
</dbReference>
<accession>A0A508ACV0</accession>
<dbReference type="GO" id="GO:0005886">
    <property type="term" value="C:plasma membrane"/>
    <property type="evidence" value="ECO:0007669"/>
    <property type="project" value="UniProtKB-SubCell"/>
</dbReference>
<dbReference type="NCBIfam" id="NF008235">
    <property type="entry name" value="PRK11006.1"/>
    <property type="match status" value="1"/>
</dbReference>
<dbReference type="GO" id="GO:0000155">
    <property type="term" value="F:phosphorelay sensor kinase activity"/>
    <property type="evidence" value="ECO:0007669"/>
    <property type="project" value="InterPro"/>
</dbReference>
<evidence type="ECO:0000256" key="6">
    <source>
        <dbReference type="ARBA" id="ARBA00022475"/>
    </source>
</evidence>
<evidence type="ECO:0000256" key="17">
    <source>
        <dbReference type="ARBA" id="ARBA00025207"/>
    </source>
</evidence>
<dbReference type="Gene3D" id="3.30.565.10">
    <property type="entry name" value="Histidine kinase-like ATPase, C-terminal domain"/>
    <property type="match status" value="1"/>
</dbReference>
<dbReference type="GO" id="GO:0005524">
    <property type="term" value="F:ATP binding"/>
    <property type="evidence" value="ECO:0007669"/>
    <property type="project" value="UniProtKB-KW"/>
</dbReference>
<evidence type="ECO:0000259" key="20">
    <source>
        <dbReference type="PROSITE" id="PS50112"/>
    </source>
</evidence>
<evidence type="ECO:0000256" key="15">
    <source>
        <dbReference type="ARBA" id="ARBA00023012"/>
    </source>
</evidence>
<keyword evidence="5" id="KW-0813">Transport</keyword>
<dbReference type="CDD" id="cd00082">
    <property type="entry name" value="HisKA"/>
    <property type="match status" value="1"/>
</dbReference>
<evidence type="ECO:0000256" key="13">
    <source>
        <dbReference type="ARBA" id="ARBA00022840"/>
    </source>
</evidence>
<dbReference type="InterPro" id="IPR005467">
    <property type="entry name" value="His_kinase_dom"/>
</dbReference>
<dbReference type="SUPFAM" id="SSF47384">
    <property type="entry name" value="Homodimeric domain of signal transducing histidine kinase"/>
    <property type="match status" value="1"/>
</dbReference>
<comment type="caution">
    <text evidence="21">The sequence shown here is derived from an EMBL/GenBank/DDBJ whole genome shotgun (WGS) entry which is preliminary data.</text>
</comment>
<dbReference type="OrthoDB" id="9813151at2"/>
<evidence type="ECO:0000256" key="5">
    <source>
        <dbReference type="ARBA" id="ARBA00022448"/>
    </source>
</evidence>
<keyword evidence="10 18" id="KW-0812">Transmembrane</keyword>
<dbReference type="AlphaFoldDB" id="A0A508ACV0"/>
<dbReference type="InterPro" id="IPR004358">
    <property type="entry name" value="Sig_transdc_His_kin-like_C"/>
</dbReference>
<protein>
    <recommendedName>
        <fullName evidence="4">Phosphate regulon sensor protein PhoR</fullName>
        <ecNumber evidence="3">2.7.13.3</ecNumber>
    </recommendedName>
</protein>
<dbReference type="FunFam" id="3.30.565.10:FF:000006">
    <property type="entry name" value="Sensor histidine kinase WalK"/>
    <property type="match status" value="1"/>
</dbReference>
<evidence type="ECO:0000256" key="14">
    <source>
        <dbReference type="ARBA" id="ARBA00022989"/>
    </source>
</evidence>
<dbReference type="InterPro" id="IPR036890">
    <property type="entry name" value="HATPase_C_sf"/>
</dbReference>
<evidence type="ECO:0000256" key="11">
    <source>
        <dbReference type="ARBA" id="ARBA00022741"/>
    </source>
</evidence>
<dbReference type="PROSITE" id="PS50112">
    <property type="entry name" value="PAS"/>
    <property type="match status" value="1"/>
</dbReference>
<evidence type="ECO:0000256" key="9">
    <source>
        <dbReference type="ARBA" id="ARBA00022679"/>
    </source>
</evidence>
<evidence type="ECO:0000256" key="12">
    <source>
        <dbReference type="ARBA" id="ARBA00022777"/>
    </source>
</evidence>
<feature type="domain" description="Histidine kinase" evidence="19">
    <location>
        <begin position="215"/>
        <end position="429"/>
    </location>
</feature>
<keyword evidence="7" id="KW-0597">Phosphoprotein</keyword>
<keyword evidence="22" id="KW-1185">Reference proteome</keyword>
<evidence type="ECO:0000313" key="21">
    <source>
        <dbReference type="EMBL" id="TQD47686.1"/>
    </source>
</evidence>
<dbReference type="EC" id="2.7.13.3" evidence="3"/>
<dbReference type="GO" id="GO:0016036">
    <property type="term" value="P:cellular response to phosphate starvation"/>
    <property type="evidence" value="ECO:0007669"/>
    <property type="project" value="TreeGrafter"/>
</dbReference>
<dbReference type="InterPro" id="IPR050351">
    <property type="entry name" value="BphY/WalK/GraS-like"/>
</dbReference>
<keyword evidence="6" id="KW-1003">Cell membrane</keyword>
<dbReference type="Pfam" id="PF00512">
    <property type="entry name" value="HisKA"/>
    <property type="match status" value="1"/>
</dbReference>
<dbReference type="SUPFAM" id="SSF55785">
    <property type="entry name" value="PYP-like sensor domain (PAS domain)"/>
    <property type="match status" value="1"/>
</dbReference>
<comment type="catalytic activity">
    <reaction evidence="1">
        <text>ATP + protein L-histidine = ADP + protein N-phospho-L-histidine.</text>
        <dbReference type="EC" id="2.7.13.3"/>
    </reaction>
</comment>
<evidence type="ECO:0000256" key="4">
    <source>
        <dbReference type="ARBA" id="ARBA00019665"/>
    </source>
</evidence>
<dbReference type="SMART" id="SM00388">
    <property type="entry name" value="HisKA"/>
    <property type="match status" value="1"/>
</dbReference>
<evidence type="ECO:0000313" key="22">
    <source>
        <dbReference type="Proteomes" id="UP000318212"/>
    </source>
</evidence>
<evidence type="ECO:0000259" key="19">
    <source>
        <dbReference type="PROSITE" id="PS50109"/>
    </source>
</evidence>
<dbReference type="Gene3D" id="3.30.450.20">
    <property type="entry name" value="PAS domain"/>
    <property type="match status" value="1"/>
</dbReference>
<keyword evidence="8" id="KW-0592">Phosphate transport</keyword>
<evidence type="ECO:0000256" key="16">
    <source>
        <dbReference type="ARBA" id="ARBA00023136"/>
    </source>
</evidence>
<feature type="transmembrane region" description="Helical" evidence="18">
    <location>
        <begin position="33"/>
        <end position="50"/>
    </location>
</feature>
<dbReference type="Proteomes" id="UP000318212">
    <property type="component" value="Unassembled WGS sequence"/>
</dbReference>
<dbReference type="Pfam" id="PF11808">
    <property type="entry name" value="PhoR"/>
    <property type="match status" value="1"/>
</dbReference>
<feature type="domain" description="PAS" evidence="20">
    <location>
        <begin position="91"/>
        <end position="152"/>
    </location>
</feature>
<evidence type="ECO:0000256" key="2">
    <source>
        <dbReference type="ARBA" id="ARBA00004236"/>
    </source>
</evidence>
<dbReference type="InterPro" id="IPR021766">
    <property type="entry name" value="PhoR_N"/>
</dbReference>
<keyword evidence="16 18" id="KW-0472">Membrane</keyword>
<proteinExistence type="predicted"/>
<gene>
    <name evidence="21" type="primary">phoR</name>
    <name evidence="21" type="ORF">FKV25_05645</name>
</gene>
<dbReference type="InterPro" id="IPR036097">
    <property type="entry name" value="HisK_dim/P_sf"/>
</dbReference>
<evidence type="ECO:0000256" key="1">
    <source>
        <dbReference type="ARBA" id="ARBA00000085"/>
    </source>
</evidence>
<dbReference type="GO" id="GO:0006817">
    <property type="term" value="P:phosphate ion transport"/>
    <property type="evidence" value="ECO:0007669"/>
    <property type="project" value="UniProtKB-KW"/>
</dbReference>
<dbReference type="SMART" id="SM00387">
    <property type="entry name" value="HATPase_c"/>
    <property type="match status" value="1"/>
</dbReference>
<dbReference type="NCBIfam" id="TIGR02966">
    <property type="entry name" value="phoR_proteo"/>
    <property type="match status" value="1"/>
</dbReference>
<keyword evidence="13" id="KW-0067">ATP-binding</keyword>
<evidence type="ECO:0000256" key="3">
    <source>
        <dbReference type="ARBA" id="ARBA00012438"/>
    </source>
</evidence>
<keyword evidence="11" id="KW-0547">Nucleotide-binding</keyword>
<dbReference type="SUPFAM" id="SSF55874">
    <property type="entry name" value="ATPase domain of HSP90 chaperone/DNA topoisomerase II/histidine kinase"/>
    <property type="match status" value="1"/>
</dbReference>
<dbReference type="InterPro" id="IPR000014">
    <property type="entry name" value="PAS"/>
</dbReference>
<evidence type="ECO:0000256" key="7">
    <source>
        <dbReference type="ARBA" id="ARBA00022553"/>
    </source>
</evidence>